<proteinExistence type="predicted"/>
<dbReference type="Proteomes" id="UP001500707">
    <property type="component" value="Unassembled WGS sequence"/>
</dbReference>
<protein>
    <submittedName>
        <fullName evidence="1">Uncharacterized protein</fullName>
    </submittedName>
</protein>
<organism evidence="1 2">
    <name type="scientific">Streptomyces osmaniensis</name>
    <dbReference type="NCBI Taxonomy" id="593134"/>
    <lineage>
        <taxon>Bacteria</taxon>
        <taxon>Bacillati</taxon>
        <taxon>Actinomycetota</taxon>
        <taxon>Actinomycetes</taxon>
        <taxon>Kitasatosporales</taxon>
        <taxon>Streptomycetaceae</taxon>
        <taxon>Streptomyces</taxon>
    </lineage>
</organism>
<comment type="caution">
    <text evidence="1">The sequence shown here is derived from an EMBL/GenBank/DDBJ whole genome shotgun (WGS) entry which is preliminary data.</text>
</comment>
<keyword evidence="2" id="KW-1185">Reference proteome</keyword>
<sequence>MAPTCIFRLHDDTGSAWECRFRLWFTARHTATSAVPISSWETIGTLLITGRHHVRREDAPPEVVIRARTRTRLRPHRQVASNRLTYPHDRPPGLWRRGRNWRMWRRRKGALFLTAGQERGKRKADNTSCDNAD</sequence>
<reference evidence="2" key="1">
    <citation type="journal article" date="2019" name="Int. J. Syst. Evol. Microbiol.">
        <title>The Global Catalogue of Microorganisms (GCM) 10K type strain sequencing project: providing services to taxonomists for standard genome sequencing and annotation.</title>
        <authorList>
            <consortium name="The Broad Institute Genomics Platform"/>
            <consortium name="The Broad Institute Genome Sequencing Center for Infectious Disease"/>
            <person name="Wu L."/>
            <person name="Ma J."/>
        </authorList>
    </citation>
    <scope>NUCLEOTIDE SEQUENCE [LARGE SCALE GENOMIC DNA]</scope>
    <source>
        <strain evidence="2">JCM 17656</strain>
    </source>
</reference>
<gene>
    <name evidence="1" type="ORF">GCM10022295_22670</name>
</gene>
<dbReference type="EMBL" id="BAABCE010000004">
    <property type="protein sequence ID" value="GAA3540028.1"/>
    <property type="molecule type" value="Genomic_DNA"/>
</dbReference>
<name>A0ABP6VUP3_9ACTN</name>
<evidence type="ECO:0000313" key="1">
    <source>
        <dbReference type="EMBL" id="GAA3540028.1"/>
    </source>
</evidence>
<accession>A0ABP6VUP3</accession>
<evidence type="ECO:0000313" key="2">
    <source>
        <dbReference type="Proteomes" id="UP001500707"/>
    </source>
</evidence>